<evidence type="ECO:0000313" key="14">
    <source>
        <dbReference type="EMBL" id="KAK5638758.1"/>
    </source>
</evidence>
<dbReference type="PRINTS" id="PR00252">
    <property type="entry name" value="NRIONCHANNEL"/>
</dbReference>
<feature type="transmembrane region" description="Helical" evidence="11">
    <location>
        <begin position="240"/>
        <end position="259"/>
    </location>
</feature>
<dbReference type="GO" id="GO:0004888">
    <property type="term" value="F:transmembrane signaling receptor activity"/>
    <property type="evidence" value="ECO:0007669"/>
    <property type="project" value="InterPro"/>
</dbReference>
<dbReference type="GO" id="GO:0005886">
    <property type="term" value="C:plasma membrane"/>
    <property type="evidence" value="ECO:0007669"/>
    <property type="project" value="UniProtKB-SubCell"/>
</dbReference>
<keyword evidence="9 11" id="KW-0472">Membrane</keyword>
<reference evidence="14 15" key="1">
    <citation type="journal article" date="2024" name="Insects">
        <title>An Improved Chromosome-Level Genome Assembly of the Firefly Pyrocoelia pectoralis.</title>
        <authorList>
            <person name="Fu X."/>
            <person name="Meyer-Rochow V.B."/>
            <person name="Ballantyne L."/>
            <person name="Zhu X."/>
        </authorList>
    </citation>
    <scope>NUCLEOTIDE SEQUENCE [LARGE SCALE GENOMIC DNA]</scope>
    <source>
        <strain evidence="14">XCY_ONT2</strain>
    </source>
</reference>
<evidence type="ECO:0000256" key="7">
    <source>
        <dbReference type="ARBA" id="ARBA00022989"/>
    </source>
</evidence>
<keyword evidence="6 11" id="KW-0732">Signal</keyword>
<dbReference type="Proteomes" id="UP001329430">
    <property type="component" value="Chromosome 10"/>
</dbReference>
<dbReference type="InterPro" id="IPR038050">
    <property type="entry name" value="Neuro_actylchol_rec"/>
</dbReference>
<feature type="chain" id="PRO_5042663858" evidence="11">
    <location>
        <begin position="20"/>
        <end position="401"/>
    </location>
</feature>
<gene>
    <name evidence="14" type="ORF">RI129_013053</name>
</gene>
<feature type="signal peptide" evidence="11">
    <location>
        <begin position="1"/>
        <end position="19"/>
    </location>
</feature>
<dbReference type="InterPro" id="IPR006029">
    <property type="entry name" value="Neurotrans-gated_channel_TM"/>
</dbReference>
<feature type="domain" description="Neurotransmitter-gated ion-channel transmembrane" evidence="13">
    <location>
        <begin position="242"/>
        <end position="322"/>
    </location>
</feature>
<dbReference type="InterPro" id="IPR006201">
    <property type="entry name" value="Neur_channel"/>
</dbReference>
<dbReference type="GO" id="GO:0005254">
    <property type="term" value="F:chloride channel activity"/>
    <property type="evidence" value="ECO:0007669"/>
    <property type="project" value="UniProtKB-ARBA"/>
</dbReference>
<evidence type="ECO:0000313" key="15">
    <source>
        <dbReference type="Proteomes" id="UP001329430"/>
    </source>
</evidence>
<dbReference type="PROSITE" id="PS00236">
    <property type="entry name" value="NEUROTR_ION_CHANNEL"/>
    <property type="match status" value="1"/>
</dbReference>
<feature type="transmembrane region" description="Helical" evidence="11">
    <location>
        <begin position="268"/>
        <end position="287"/>
    </location>
</feature>
<keyword evidence="15" id="KW-1185">Reference proteome</keyword>
<feature type="domain" description="Neurotransmitter-gated ion-channel ligand-binding" evidence="12">
    <location>
        <begin position="31"/>
        <end position="210"/>
    </location>
</feature>
<organism evidence="14 15">
    <name type="scientific">Pyrocoelia pectoralis</name>
    <dbReference type="NCBI Taxonomy" id="417401"/>
    <lineage>
        <taxon>Eukaryota</taxon>
        <taxon>Metazoa</taxon>
        <taxon>Ecdysozoa</taxon>
        <taxon>Arthropoda</taxon>
        <taxon>Hexapoda</taxon>
        <taxon>Insecta</taxon>
        <taxon>Pterygota</taxon>
        <taxon>Neoptera</taxon>
        <taxon>Endopterygota</taxon>
        <taxon>Coleoptera</taxon>
        <taxon>Polyphaga</taxon>
        <taxon>Elateriformia</taxon>
        <taxon>Elateroidea</taxon>
        <taxon>Lampyridae</taxon>
        <taxon>Lampyrinae</taxon>
        <taxon>Pyrocoelia</taxon>
    </lineage>
</organism>
<dbReference type="PRINTS" id="PR00253">
    <property type="entry name" value="GABAARECEPTR"/>
</dbReference>
<evidence type="ECO:0000256" key="8">
    <source>
        <dbReference type="ARBA" id="ARBA00023065"/>
    </source>
</evidence>
<comment type="subcellular location">
    <subcellularLocation>
        <location evidence="2">Cell membrane</location>
    </subcellularLocation>
    <subcellularLocation>
        <location evidence="1">Membrane</location>
        <topology evidence="1">Multi-pass membrane protein</topology>
    </subcellularLocation>
</comment>
<name>A0AAN7V0U6_9COLE</name>
<evidence type="ECO:0000259" key="13">
    <source>
        <dbReference type="Pfam" id="PF02932"/>
    </source>
</evidence>
<feature type="transmembrane region" description="Helical" evidence="11">
    <location>
        <begin position="299"/>
        <end position="322"/>
    </location>
</feature>
<proteinExistence type="inferred from homology"/>
<evidence type="ECO:0000256" key="3">
    <source>
        <dbReference type="ARBA" id="ARBA00022448"/>
    </source>
</evidence>
<evidence type="ECO:0000259" key="12">
    <source>
        <dbReference type="Pfam" id="PF02931"/>
    </source>
</evidence>
<dbReference type="Pfam" id="PF02931">
    <property type="entry name" value="Neur_chan_LBD"/>
    <property type="match status" value="1"/>
</dbReference>
<dbReference type="InterPro" id="IPR006202">
    <property type="entry name" value="Neur_chan_lig-bd"/>
</dbReference>
<feature type="transmembrane region" description="Helical" evidence="11">
    <location>
        <begin position="368"/>
        <end position="388"/>
    </location>
</feature>
<evidence type="ECO:0000256" key="11">
    <source>
        <dbReference type="RuleBase" id="RU000687"/>
    </source>
</evidence>
<dbReference type="AlphaFoldDB" id="A0AAN7V0U6"/>
<keyword evidence="4" id="KW-1003">Cell membrane</keyword>
<evidence type="ECO:0000256" key="2">
    <source>
        <dbReference type="ARBA" id="ARBA00004236"/>
    </source>
</evidence>
<dbReference type="SUPFAM" id="SSF90112">
    <property type="entry name" value="Neurotransmitter-gated ion-channel transmembrane pore"/>
    <property type="match status" value="1"/>
</dbReference>
<dbReference type="SUPFAM" id="SSF63712">
    <property type="entry name" value="Nicotinic receptor ligand binding domain-like"/>
    <property type="match status" value="1"/>
</dbReference>
<keyword evidence="5 11" id="KW-0812">Transmembrane</keyword>
<sequence length="401" mass="46222">MRSITLLSAALLCVLQSECSKTIPELKKEILDQILPKNENEIMIAPGNLTSDCTVVESTLYVLNIDDINENKGEISLRLYFRQYWKDYRLKYVQNSLFEYILINNEEAIWTPDTFFVNEKKGRSFEALRPNLLIRIFPDGSVIYSKKLSVTLECPMDFDKYPFDRQVCNLRLESYGNTIDNLKLKWKTESNPVGVYSENPVPVFQLQKFVSSYGMVELQKNYSFLAVDFYFSRGLSYSIYNIYLPSIVMVFISWLPFWINKKLITSRLLISMGALLSFIMILCRFSERQPQSQYSSSMLSFTATCASFLILSLVLSVLLHIFDKDVEDPIKIVESGKLNENGGKKMKLNILMKKLPCKESWLEFGARFIVPFVFGLFCVIYFVSWGALSADEPITVPMTKS</sequence>
<dbReference type="InterPro" id="IPR006028">
    <property type="entry name" value="GABAA/Glycine_rcpt"/>
</dbReference>
<evidence type="ECO:0000256" key="1">
    <source>
        <dbReference type="ARBA" id="ARBA00004141"/>
    </source>
</evidence>
<evidence type="ECO:0000256" key="9">
    <source>
        <dbReference type="ARBA" id="ARBA00023136"/>
    </source>
</evidence>
<dbReference type="PANTHER" id="PTHR18945">
    <property type="entry name" value="NEUROTRANSMITTER GATED ION CHANNEL"/>
    <property type="match status" value="1"/>
</dbReference>
<protein>
    <submittedName>
        <fullName evidence="14">Uncharacterized protein</fullName>
    </submittedName>
</protein>
<dbReference type="InterPro" id="IPR018000">
    <property type="entry name" value="Neurotransmitter_ion_chnl_CS"/>
</dbReference>
<dbReference type="EMBL" id="JAVRBK010000010">
    <property type="protein sequence ID" value="KAK5638758.1"/>
    <property type="molecule type" value="Genomic_DNA"/>
</dbReference>
<dbReference type="InterPro" id="IPR036734">
    <property type="entry name" value="Neur_chan_lig-bd_sf"/>
</dbReference>
<dbReference type="GO" id="GO:0005230">
    <property type="term" value="F:extracellular ligand-gated monoatomic ion channel activity"/>
    <property type="evidence" value="ECO:0007669"/>
    <property type="project" value="InterPro"/>
</dbReference>
<evidence type="ECO:0000256" key="10">
    <source>
        <dbReference type="ARBA" id="ARBA00023303"/>
    </source>
</evidence>
<keyword evidence="8 11" id="KW-0406">Ion transport</keyword>
<evidence type="ECO:0000256" key="6">
    <source>
        <dbReference type="ARBA" id="ARBA00022729"/>
    </source>
</evidence>
<evidence type="ECO:0000256" key="5">
    <source>
        <dbReference type="ARBA" id="ARBA00022692"/>
    </source>
</evidence>
<dbReference type="Gene3D" id="2.70.170.10">
    <property type="entry name" value="Neurotransmitter-gated ion-channel ligand-binding domain"/>
    <property type="match status" value="1"/>
</dbReference>
<dbReference type="GO" id="GO:0099095">
    <property type="term" value="F:ligand-gated monoatomic anion channel activity"/>
    <property type="evidence" value="ECO:0007669"/>
    <property type="project" value="UniProtKB-ARBA"/>
</dbReference>
<keyword evidence="7 11" id="KW-1133">Transmembrane helix</keyword>
<keyword evidence="3 11" id="KW-0813">Transport</keyword>
<comment type="similarity">
    <text evidence="11">Belongs to the ligand-gated ion channel (TC 1.A.9) family.</text>
</comment>
<dbReference type="Pfam" id="PF02932">
    <property type="entry name" value="Neur_chan_memb"/>
    <property type="match status" value="1"/>
</dbReference>
<accession>A0AAN7V0U6</accession>
<dbReference type="InterPro" id="IPR036719">
    <property type="entry name" value="Neuro-gated_channel_TM_sf"/>
</dbReference>
<comment type="caution">
    <text evidence="14">The sequence shown here is derived from an EMBL/GenBank/DDBJ whole genome shotgun (WGS) entry which is preliminary data.</text>
</comment>
<evidence type="ECO:0000256" key="4">
    <source>
        <dbReference type="ARBA" id="ARBA00022475"/>
    </source>
</evidence>
<keyword evidence="10 11" id="KW-0407">Ion channel</keyword>
<dbReference type="Gene3D" id="1.20.58.390">
    <property type="entry name" value="Neurotransmitter-gated ion-channel transmembrane domain"/>
    <property type="match status" value="1"/>
</dbReference>